<accession>A0A137NU28</accession>
<evidence type="ECO:0000256" key="2">
    <source>
        <dbReference type="SAM" id="Phobius"/>
    </source>
</evidence>
<proteinExistence type="predicted"/>
<sequence length="62" mass="6812">MNPQNLNRAKSFKLKPYHPELSTLFLIIGGTMLAGGIVASRKTKAIPQHHDQDSKVSSVKPN</sequence>
<keyword evidence="2" id="KW-1133">Transmembrane helix</keyword>
<reference evidence="3 4" key="1">
    <citation type="journal article" date="2015" name="Genome Biol. Evol.">
        <title>Phylogenomic analyses indicate that early fungi evolved digesting cell walls of algal ancestors of land plants.</title>
        <authorList>
            <person name="Chang Y."/>
            <person name="Wang S."/>
            <person name="Sekimoto S."/>
            <person name="Aerts A.L."/>
            <person name="Choi C."/>
            <person name="Clum A."/>
            <person name="LaButti K.M."/>
            <person name="Lindquist E.A."/>
            <person name="Yee Ngan C."/>
            <person name="Ohm R.A."/>
            <person name="Salamov A.A."/>
            <person name="Grigoriev I.V."/>
            <person name="Spatafora J.W."/>
            <person name="Berbee M.L."/>
        </authorList>
    </citation>
    <scope>NUCLEOTIDE SEQUENCE [LARGE SCALE GENOMIC DNA]</scope>
    <source>
        <strain evidence="3 4">NRRL 28638</strain>
    </source>
</reference>
<dbReference type="AlphaFoldDB" id="A0A137NU28"/>
<gene>
    <name evidence="3" type="ORF">CONCODRAFT_11952</name>
</gene>
<evidence type="ECO:0000313" key="3">
    <source>
        <dbReference type="EMBL" id="KXN66249.1"/>
    </source>
</evidence>
<feature type="region of interest" description="Disordered" evidence="1">
    <location>
        <begin position="43"/>
        <end position="62"/>
    </location>
</feature>
<name>A0A137NU28_CONC2</name>
<dbReference type="EMBL" id="KQ964749">
    <property type="protein sequence ID" value="KXN66249.1"/>
    <property type="molecule type" value="Genomic_DNA"/>
</dbReference>
<evidence type="ECO:0000256" key="1">
    <source>
        <dbReference type="SAM" id="MobiDB-lite"/>
    </source>
</evidence>
<keyword evidence="2" id="KW-0472">Membrane</keyword>
<keyword evidence="4" id="KW-1185">Reference proteome</keyword>
<dbReference type="Proteomes" id="UP000070444">
    <property type="component" value="Unassembled WGS sequence"/>
</dbReference>
<feature type="transmembrane region" description="Helical" evidence="2">
    <location>
        <begin position="21"/>
        <end position="39"/>
    </location>
</feature>
<organism evidence="3 4">
    <name type="scientific">Conidiobolus coronatus (strain ATCC 28846 / CBS 209.66 / NRRL 28638)</name>
    <name type="common">Delacroixia coronata</name>
    <dbReference type="NCBI Taxonomy" id="796925"/>
    <lineage>
        <taxon>Eukaryota</taxon>
        <taxon>Fungi</taxon>
        <taxon>Fungi incertae sedis</taxon>
        <taxon>Zoopagomycota</taxon>
        <taxon>Entomophthoromycotina</taxon>
        <taxon>Entomophthoromycetes</taxon>
        <taxon>Entomophthorales</taxon>
        <taxon>Ancylistaceae</taxon>
        <taxon>Conidiobolus</taxon>
    </lineage>
</organism>
<protein>
    <submittedName>
        <fullName evidence="3">Uncharacterized protein</fullName>
    </submittedName>
</protein>
<evidence type="ECO:0000313" key="4">
    <source>
        <dbReference type="Proteomes" id="UP000070444"/>
    </source>
</evidence>
<keyword evidence="2" id="KW-0812">Transmembrane</keyword>